<name>A0ABS6CVM2_9ACTN</name>
<evidence type="ECO:0000259" key="1">
    <source>
        <dbReference type="Pfam" id="PF20169"/>
    </source>
</evidence>
<accession>A0ABS6CVM2</accession>
<evidence type="ECO:0000313" key="3">
    <source>
        <dbReference type="Proteomes" id="UP000720508"/>
    </source>
</evidence>
<reference evidence="2 3" key="1">
    <citation type="submission" date="2021-06" db="EMBL/GenBank/DDBJ databases">
        <authorList>
            <person name="Pan X."/>
        </authorList>
    </citation>
    <scope>NUCLEOTIDE SEQUENCE [LARGE SCALE GENOMIC DNA]</scope>
    <source>
        <strain evidence="2 3">4503</strain>
    </source>
</reference>
<gene>
    <name evidence="2" type="ORF">KN815_45260</name>
</gene>
<evidence type="ECO:0000313" key="2">
    <source>
        <dbReference type="EMBL" id="MBU3871007.1"/>
    </source>
</evidence>
<feature type="non-terminal residue" evidence="2">
    <location>
        <position position="1"/>
    </location>
</feature>
<dbReference type="EMBL" id="JAHLEM010000910">
    <property type="protein sequence ID" value="MBU3871007.1"/>
    <property type="molecule type" value="Genomic_DNA"/>
</dbReference>
<dbReference type="InterPro" id="IPR046667">
    <property type="entry name" value="DUF6537"/>
</dbReference>
<feature type="domain" description="DUF6537" evidence="1">
    <location>
        <begin position="9"/>
        <end position="45"/>
    </location>
</feature>
<dbReference type="Pfam" id="PF20169">
    <property type="entry name" value="DUF6537"/>
    <property type="match status" value="1"/>
</dbReference>
<dbReference type="RefSeq" id="WP_216347623.1">
    <property type="nucleotide sequence ID" value="NZ_JAHLEM010000910.1"/>
</dbReference>
<proteinExistence type="predicted"/>
<organism evidence="2 3">
    <name type="scientific">Streptomyces niphimycinicus</name>
    <dbReference type="NCBI Taxonomy" id="2842201"/>
    <lineage>
        <taxon>Bacteria</taxon>
        <taxon>Bacillati</taxon>
        <taxon>Actinomycetota</taxon>
        <taxon>Actinomycetes</taxon>
        <taxon>Kitasatosporales</taxon>
        <taxon>Streptomycetaceae</taxon>
        <taxon>Streptomyces</taxon>
    </lineage>
</organism>
<sequence length="60" mass="6734">AAARPAADLAADLDAVVELAELPDLVRGYEQIKLDNVDTYHRRRSELLEKLRPTPVHPFP</sequence>
<comment type="caution">
    <text evidence="2">The sequence shown here is derived from an EMBL/GenBank/DDBJ whole genome shotgun (WGS) entry which is preliminary data.</text>
</comment>
<keyword evidence="3" id="KW-1185">Reference proteome</keyword>
<protein>
    <recommendedName>
        <fullName evidence="1">DUF6537 domain-containing protein</fullName>
    </recommendedName>
</protein>
<dbReference type="Proteomes" id="UP000720508">
    <property type="component" value="Unassembled WGS sequence"/>
</dbReference>